<evidence type="ECO:0000313" key="1">
    <source>
        <dbReference type="EMBL" id="GAA4104822.1"/>
    </source>
</evidence>
<comment type="caution">
    <text evidence="1">The sequence shown here is derived from an EMBL/GenBank/DDBJ whole genome shotgun (WGS) entry which is preliminary data.</text>
</comment>
<protein>
    <submittedName>
        <fullName evidence="1">Uncharacterized protein</fullName>
    </submittedName>
</protein>
<organism evidence="1 2">
    <name type="scientific">Mucilaginibacter panaciglaebae</name>
    <dbReference type="NCBI Taxonomy" id="502331"/>
    <lineage>
        <taxon>Bacteria</taxon>
        <taxon>Pseudomonadati</taxon>
        <taxon>Bacteroidota</taxon>
        <taxon>Sphingobacteriia</taxon>
        <taxon>Sphingobacteriales</taxon>
        <taxon>Sphingobacteriaceae</taxon>
        <taxon>Mucilaginibacter</taxon>
    </lineage>
</organism>
<keyword evidence="2" id="KW-1185">Reference proteome</keyword>
<reference evidence="2" key="1">
    <citation type="journal article" date="2019" name="Int. J. Syst. Evol. Microbiol.">
        <title>The Global Catalogue of Microorganisms (GCM) 10K type strain sequencing project: providing services to taxonomists for standard genome sequencing and annotation.</title>
        <authorList>
            <consortium name="The Broad Institute Genomics Platform"/>
            <consortium name="The Broad Institute Genome Sequencing Center for Infectious Disease"/>
            <person name="Wu L."/>
            <person name="Ma J."/>
        </authorList>
    </citation>
    <scope>NUCLEOTIDE SEQUENCE [LARGE SCALE GENOMIC DNA]</scope>
    <source>
        <strain evidence="2">JCM 17085</strain>
    </source>
</reference>
<dbReference type="Proteomes" id="UP001500841">
    <property type="component" value="Unassembled WGS sequence"/>
</dbReference>
<dbReference type="RefSeq" id="WP_345107136.1">
    <property type="nucleotide sequence ID" value="NZ_BAABCV010000015.1"/>
</dbReference>
<accession>A0ABP7X4V9</accession>
<sequence>MNKISYKTYYNDRLKEVDFHGQQTHPLYVQVTYERKTIFFKSYYFELFSKPRFFLDVPGAGAKGPELELAIRKEHEVIDFIIEKHRDDFSLEIFKDAYAYYSKDVCDLAEAGYRDYLFTFFWDEGSPYLGDLVKHGGKHVVAYDLTRDFKRNFQKERYDKLVKNSFEHSPPYLPLYGFMSERKRWPELCLTMMEWRSIEVTVAFKAYLDRVYPDINGLELVKEVNKLPYTSK</sequence>
<dbReference type="EMBL" id="BAABCV010000015">
    <property type="protein sequence ID" value="GAA4104822.1"/>
    <property type="molecule type" value="Genomic_DNA"/>
</dbReference>
<evidence type="ECO:0000313" key="2">
    <source>
        <dbReference type="Proteomes" id="UP001500841"/>
    </source>
</evidence>
<gene>
    <name evidence="1" type="ORF">GCM10022392_33050</name>
</gene>
<proteinExistence type="predicted"/>
<name>A0ABP7X4V9_9SPHI</name>